<dbReference type="PANTHER" id="PTHR10438">
    <property type="entry name" value="THIOREDOXIN"/>
    <property type="match status" value="1"/>
</dbReference>
<dbReference type="CDD" id="cd02947">
    <property type="entry name" value="TRX_family"/>
    <property type="match status" value="1"/>
</dbReference>
<dbReference type="PANTHER" id="PTHR10438:SF468">
    <property type="entry name" value="THIOREDOXIN-1-RELATED"/>
    <property type="match status" value="1"/>
</dbReference>
<dbReference type="SUPFAM" id="SSF52833">
    <property type="entry name" value="Thioredoxin-like"/>
    <property type="match status" value="1"/>
</dbReference>
<evidence type="ECO:0000259" key="1">
    <source>
        <dbReference type="PROSITE" id="PS51352"/>
    </source>
</evidence>
<dbReference type="EMBL" id="DS114190">
    <property type="protein sequence ID" value="EAX89545.1"/>
    <property type="molecule type" value="Genomic_DNA"/>
</dbReference>
<keyword evidence="3" id="KW-1185">Reference proteome</keyword>
<reference evidence="2" key="1">
    <citation type="submission" date="2006-10" db="EMBL/GenBank/DDBJ databases">
        <authorList>
            <person name="Amadeo P."/>
            <person name="Zhao Q."/>
            <person name="Wortman J."/>
            <person name="Fraser-Liggett C."/>
            <person name="Carlton J."/>
        </authorList>
    </citation>
    <scope>NUCLEOTIDE SEQUENCE</scope>
    <source>
        <strain evidence="2">G3</strain>
    </source>
</reference>
<evidence type="ECO:0000313" key="3">
    <source>
        <dbReference type="Proteomes" id="UP000001542"/>
    </source>
</evidence>
<dbReference type="VEuPathDB" id="TrichDB:TVAG_086420"/>
<dbReference type="FunCoup" id="A2FZW6">
    <property type="interactions" value="422"/>
</dbReference>
<protein>
    <submittedName>
        <fullName evidence="2">Thioredoxin family protein</fullName>
    </submittedName>
</protein>
<organism evidence="2 3">
    <name type="scientific">Trichomonas vaginalis (strain ATCC PRA-98 / G3)</name>
    <dbReference type="NCBI Taxonomy" id="412133"/>
    <lineage>
        <taxon>Eukaryota</taxon>
        <taxon>Metamonada</taxon>
        <taxon>Parabasalia</taxon>
        <taxon>Trichomonadida</taxon>
        <taxon>Trichomonadidae</taxon>
        <taxon>Trichomonas</taxon>
    </lineage>
</organism>
<dbReference type="InParanoid" id="A2FZW6"/>
<sequence>MDPQNINNFAGNYEDLCQAVNNASGLVVVSFYATWNPTCTHLNEKLPGLARELPRITFFRVNTEEAVELIAHYGICSIPQIKFFKGSPGNQIQELATIIGVDIPQIKAKIQQITAN</sequence>
<dbReference type="InterPro" id="IPR013766">
    <property type="entry name" value="Thioredoxin_domain"/>
</dbReference>
<dbReference type="STRING" id="5722.A2FZW6"/>
<accession>A2FZW6</accession>
<feature type="domain" description="Thioredoxin" evidence="1">
    <location>
        <begin position="1"/>
        <end position="115"/>
    </location>
</feature>
<dbReference type="Pfam" id="PF00085">
    <property type="entry name" value="Thioredoxin"/>
    <property type="match status" value="1"/>
</dbReference>
<dbReference type="eggNOG" id="KOG0911">
    <property type="taxonomic scope" value="Eukaryota"/>
</dbReference>
<dbReference type="PROSITE" id="PS51352">
    <property type="entry name" value="THIOREDOXIN_2"/>
    <property type="match status" value="1"/>
</dbReference>
<dbReference type="Gene3D" id="3.40.30.10">
    <property type="entry name" value="Glutaredoxin"/>
    <property type="match status" value="1"/>
</dbReference>
<dbReference type="Proteomes" id="UP000001542">
    <property type="component" value="Unassembled WGS sequence"/>
</dbReference>
<dbReference type="InterPro" id="IPR050620">
    <property type="entry name" value="Thioredoxin_H-type-like"/>
</dbReference>
<gene>
    <name evidence="2" type="ORF">TVAG_086420</name>
</gene>
<dbReference type="AlphaFoldDB" id="A2FZW6"/>
<evidence type="ECO:0000313" key="2">
    <source>
        <dbReference type="EMBL" id="EAX89545.1"/>
    </source>
</evidence>
<name>A2FZW6_TRIV3</name>
<dbReference type="RefSeq" id="XP_001302475.1">
    <property type="nucleotide sequence ID" value="XM_001302474.1"/>
</dbReference>
<proteinExistence type="predicted"/>
<dbReference type="KEGG" id="tva:4747217"/>
<reference evidence="2" key="2">
    <citation type="journal article" date="2007" name="Science">
        <title>Draft genome sequence of the sexually transmitted pathogen Trichomonas vaginalis.</title>
        <authorList>
            <person name="Carlton J.M."/>
            <person name="Hirt R.P."/>
            <person name="Silva J.C."/>
            <person name="Delcher A.L."/>
            <person name="Schatz M."/>
            <person name="Zhao Q."/>
            <person name="Wortman J.R."/>
            <person name="Bidwell S.L."/>
            <person name="Alsmark U.C.M."/>
            <person name="Besteiro S."/>
            <person name="Sicheritz-Ponten T."/>
            <person name="Noel C.J."/>
            <person name="Dacks J.B."/>
            <person name="Foster P.G."/>
            <person name="Simillion C."/>
            <person name="Van de Peer Y."/>
            <person name="Miranda-Saavedra D."/>
            <person name="Barton G.J."/>
            <person name="Westrop G.D."/>
            <person name="Mueller S."/>
            <person name="Dessi D."/>
            <person name="Fiori P.L."/>
            <person name="Ren Q."/>
            <person name="Paulsen I."/>
            <person name="Zhang H."/>
            <person name="Bastida-Corcuera F.D."/>
            <person name="Simoes-Barbosa A."/>
            <person name="Brown M.T."/>
            <person name="Hayes R.D."/>
            <person name="Mukherjee M."/>
            <person name="Okumura C.Y."/>
            <person name="Schneider R."/>
            <person name="Smith A.J."/>
            <person name="Vanacova S."/>
            <person name="Villalvazo M."/>
            <person name="Haas B.J."/>
            <person name="Pertea M."/>
            <person name="Feldblyum T.V."/>
            <person name="Utterback T.R."/>
            <person name="Shu C.L."/>
            <person name="Osoegawa K."/>
            <person name="de Jong P.J."/>
            <person name="Hrdy I."/>
            <person name="Horvathova L."/>
            <person name="Zubacova Z."/>
            <person name="Dolezal P."/>
            <person name="Malik S.B."/>
            <person name="Logsdon J.M. Jr."/>
            <person name="Henze K."/>
            <person name="Gupta A."/>
            <person name="Wang C.C."/>
            <person name="Dunne R.L."/>
            <person name="Upcroft J.A."/>
            <person name="Upcroft P."/>
            <person name="White O."/>
            <person name="Salzberg S.L."/>
            <person name="Tang P."/>
            <person name="Chiu C.-H."/>
            <person name="Lee Y.-S."/>
            <person name="Embley T.M."/>
            <person name="Coombs G.H."/>
            <person name="Mottram J.C."/>
            <person name="Tachezy J."/>
            <person name="Fraser-Liggett C.M."/>
            <person name="Johnson P.J."/>
        </authorList>
    </citation>
    <scope>NUCLEOTIDE SEQUENCE [LARGE SCALE GENOMIC DNA]</scope>
    <source>
        <strain evidence="2">G3</strain>
    </source>
</reference>
<dbReference type="VEuPathDB" id="TrichDB:TVAGG3_0954620"/>
<dbReference type="InterPro" id="IPR036249">
    <property type="entry name" value="Thioredoxin-like_sf"/>
</dbReference>
<dbReference type="OrthoDB" id="415696at2759"/>
<dbReference type="SMR" id="A2FZW6"/>